<dbReference type="InterPro" id="IPR046980">
    <property type="entry name" value="KefG/KefF"/>
</dbReference>
<organism evidence="4 5">
    <name type="scientific">Riemerella anatipestifer</name>
    <name type="common">Moraxella anatipestifer</name>
    <dbReference type="NCBI Taxonomy" id="34085"/>
    <lineage>
        <taxon>Bacteria</taxon>
        <taxon>Pseudomonadati</taxon>
        <taxon>Bacteroidota</taxon>
        <taxon>Flavobacteriia</taxon>
        <taxon>Flavobacteriales</taxon>
        <taxon>Weeksellaceae</taxon>
        <taxon>Riemerella</taxon>
    </lineage>
</organism>
<dbReference type="Proteomes" id="UP000189883">
    <property type="component" value="Chromosome"/>
</dbReference>
<sequence length="176" mass="20534">MESKVEKTLVLFAHPFLEYSVFNTHLISFYQDKENITFRDLYEEYPNFHIAAFRERKRIRNYDKLIFQFPLIWLGIPPLLNLWLSEVLDMKWLGKQNENPLAGKKAMIIVSAGGSENSYTQGGMYERSIEDFILPLTKSLETLGVSVEKTLCVYAAKQKKIEEVNEIQQEISKFLS</sequence>
<feature type="domain" description="Flavodoxin-like fold" evidence="3">
    <location>
        <begin position="7"/>
        <end position="172"/>
    </location>
</feature>
<dbReference type="PANTHER" id="PTHR47307:SF1">
    <property type="entry name" value="GLUTATHIONE-REGULATED POTASSIUM-EFFLUX SYSTEM ANCILLARY PROTEIN KEFG"/>
    <property type="match status" value="1"/>
</dbReference>
<dbReference type="SUPFAM" id="SSF52218">
    <property type="entry name" value="Flavoproteins"/>
    <property type="match status" value="1"/>
</dbReference>
<evidence type="ECO:0000313" key="5">
    <source>
        <dbReference type="Proteomes" id="UP000189883"/>
    </source>
</evidence>
<evidence type="ECO:0000256" key="2">
    <source>
        <dbReference type="SAM" id="Phobius"/>
    </source>
</evidence>
<keyword evidence="1" id="KW-0560">Oxidoreductase</keyword>
<dbReference type="InterPro" id="IPR029039">
    <property type="entry name" value="Flavoprotein-like_sf"/>
</dbReference>
<protein>
    <submittedName>
        <fullName evidence="4">General stress protein 14</fullName>
    </submittedName>
</protein>
<accession>A0A1S7DVS5</accession>
<gene>
    <name evidence="4" type="primary">ywrO</name>
    <name evidence="4" type="ORF">AB406_2279</name>
</gene>
<evidence type="ECO:0000259" key="3">
    <source>
        <dbReference type="Pfam" id="PF02525"/>
    </source>
</evidence>
<keyword evidence="2" id="KW-0472">Membrane</keyword>
<name>A0A1S7DVS5_RIEAN</name>
<evidence type="ECO:0000313" key="4">
    <source>
        <dbReference type="EMBL" id="AQY23212.1"/>
    </source>
</evidence>
<proteinExistence type="predicted"/>
<dbReference type="PANTHER" id="PTHR47307">
    <property type="entry name" value="GLUTATHIONE-REGULATED POTASSIUM-EFFLUX SYSTEM ANCILLARY PROTEIN KEFG"/>
    <property type="match status" value="1"/>
</dbReference>
<evidence type="ECO:0000256" key="1">
    <source>
        <dbReference type="ARBA" id="ARBA00023002"/>
    </source>
</evidence>
<dbReference type="Gene3D" id="3.40.50.360">
    <property type="match status" value="1"/>
</dbReference>
<dbReference type="AlphaFoldDB" id="A0A1S7DVS5"/>
<dbReference type="GO" id="GO:0010181">
    <property type="term" value="F:FMN binding"/>
    <property type="evidence" value="ECO:0007669"/>
    <property type="project" value="TreeGrafter"/>
</dbReference>
<dbReference type="Pfam" id="PF02525">
    <property type="entry name" value="Flavodoxin_2"/>
    <property type="match status" value="1"/>
</dbReference>
<dbReference type="InterPro" id="IPR003680">
    <property type="entry name" value="Flavodoxin_fold"/>
</dbReference>
<keyword evidence="2" id="KW-0812">Transmembrane</keyword>
<dbReference type="EMBL" id="CP011859">
    <property type="protein sequence ID" value="AQY23212.1"/>
    <property type="molecule type" value="Genomic_DNA"/>
</dbReference>
<reference evidence="4 5" key="1">
    <citation type="submission" date="2015-06" db="EMBL/GenBank/DDBJ databases">
        <title>R. anatipestifer strain HXb2 is the most virulent strain so far, and the genome sequence would help us uncover the pathogenesis.</title>
        <authorList>
            <person name="Hu Q."/>
            <person name="Qi J."/>
            <person name="Bo H."/>
            <person name="Liu G."/>
            <person name="Tao M."/>
            <person name="Ding Y."/>
            <person name="Xue Y."/>
        </authorList>
    </citation>
    <scope>NUCLEOTIDE SEQUENCE [LARGE SCALE GENOMIC DNA]</scope>
    <source>
        <strain evidence="4 5">HXb2</strain>
    </source>
</reference>
<keyword evidence="2" id="KW-1133">Transmembrane helix</keyword>
<feature type="transmembrane region" description="Helical" evidence="2">
    <location>
        <begin position="65"/>
        <end position="84"/>
    </location>
</feature>
<dbReference type="GO" id="GO:0003955">
    <property type="term" value="F:NAD(P)H dehydrogenase (quinone) activity"/>
    <property type="evidence" value="ECO:0007669"/>
    <property type="project" value="TreeGrafter"/>
</dbReference>
<dbReference type="RefSeq" id="WP_079208398.1">
    <property type="nucleotide sequence ID" value="NZ_CP011859.1"/>
</dbReference>
<dbReference type="GO" id="GO:0009055">
    <property type="term" value="F:electron transfer activity"/>
    <property type="evidence" value="ECO:0007669"/>
    <property type="project" value="TreeGrafter"/>
</dbReference>